<dbReference type="Proteomes" id="UP001519460">
    <property type="component" value="Unassembled WGS sequence"/>
</dbReference>
<protein>
    <submittedName>
        <fullName evidence="1">Uncharacterized protein</fullName>
    </submittedName>
</protein>
<evidence type="ECO:0000313" key="2">
    <source>
        <dbReference type="Proteomes" id="UP001519460"/>
    </source>
</evidence>
<gene>
    <name evidence="1" type="ORF">BaRGS_00025440</name>
</gene>
<proteinExistence type="predicted"/>
<dbReference type="AlphaFoldDB" id="A0ABD0K889"/>
<accession>A0ABD0K889</accession>
<evidence type="ECO:0000313" key="1">
    <source>
        <dbReference type="EMBL" id="KAK7483273.1"/>
    </source>
</evidence>
<comment type="caution">
    <text evidence="1">The sequence shown here is derived from an EMBL/GenBank/DDBJ whole genome shotgun (WGS) entry which is preliminary data.</text>
</comment>
<organism evidence="1 2">
    <name type="scientific">Batillaria attramentaria</name>
    <dbReference type="NCBI Taxonomy" id="370345"/>
    <lineage>
        <taxon>Eukaryota</taxon>
        <taxon>Metazoa</taxon>
        <taxon>Spiralia</taxon>
        <taxon>Lophotrochozoa</taxon>
        <taxon>Mollusca</taxon>
        <taxon>Gastropoda</taxon>
        <taxon>Caenogastropoda</taxon>
        <taxon>Sorbeoconcha</taxon>
        <taxon>Cerithioidea</taxon>
        <taxon>Batillariidae</taxon>
        <taxon>Batillaria</taxon>
    </lineage>
</organism>
<keyword evidence="2" id="KW-1185">Reference proteome</keyword>
<dbReference type="EMBL" id="JACVVK020000229">
    <property type="protein sequence ID" value="KAK7483273.1"/>
    <property type="molecule type" value="Genomic_DNA"/>
</dbReference>
<reference evidence="1 2" key="1">
    <citation type="journal article" date="2023" name="Sci. Data">
        <title>Genome assembly of the Korean intertidal mud-creeper Batillaria attramentaria.</title>
        <authorList>
            <person name="Patra A.K."/>
            <person name="Ho P.T."/>
            <person name="Jun S."/>
            <person name="Lee S.J."/>
            <person name="Kim Y."/>
            <person name="Won Y.J."/>
        </authorList>
    </citation>
    <scope>NUCLEOTIDE SEQUENCE [LARGE SCALE GENOMIC DNA]</scope>
    <source>
        <strain evidence="1">Wonlab-2016</strain>
    </source>
</reference>
<sequence length="118" mass="13317">MMLYTVALSQKVQWGLSADTHSGYTQGELFCLGDHEAFEICTELWAIVTTTNRLLSGLFASYWCERHSPVRIDSSFKQQALVRELNLIVWFIGRIQSAMRGLFRACSLHEAAANAVMT</sequence>
<name>A0ABD0K889_9CAEN</name>